<feature type="domain" description="Prepilin type IV endopeptidase peptidase" evidence="3">
    <location>
        <begin position="6"/>
        <end position="106"/>
    </location>
</feature>
<feature type="transmembrane region" description="Helical" evidence="2">
    <location>
        <begin position="124"/>
        <end position="146"/>
    </location>
</feature>
<dbReference type="EMBL" id="FMWK01000006">
    <property type="protein sequence ID" value="SCZ78851.1"/>
    <property type="molecule type" value="Genomic_DNA"/>
</dbReference>
<dbReference type="GO" id="GO:0004190">
    <property type="term" value="F:aspartic-type endopeptidase activity"/>
    <property type="evidence" value="ECO:0007669"/>
    <property type="project" value="InterPro"/>
</dbReference>
<name>A0A1G5RZG6_PSEXY</name>
<gene>
    <name evidence="4" type="ORF">SAMN02910350_01480</name>
</gene>
<dbReference type="PANTHER" id="PTHR30487">
    <property type="entry name" value="TYPE 4 PREPILIN-LIKE PROTEINS LEADER PEPTIDE-PROCESSING ENZYME"/>
    <property type="match status" value="1"/>
</dbReference>
<feature type="transmembrane region" description="Helical" evidence="2">
    <location>
        <begin position="78"/>
        <end position="104"/>
    </location>
</feature>
<accession>A0A1G5RZG6</accession>
<dbReference type="Proteomes" id="UP000199428">
    <property type="component" value="Unassembled WGS sequence"/>
</dbReference>
<dbReference type="GO" id="GO:0006465">
    <property type="term" value="P:signal peptide processing"/>
    <property type="evidence" value="ECO:0007669"/>
    <property type="project" value="TreeGrafter"/>
</dbReference>
<evidence type="ECO:0000256" key="2">
    <source>
        <dbReference type="SAM" id="Phobius"/>
    </source>
</evidence>
<dbReference type="PANTHER" id="PTHR30487:SF0">
    <property type="entry name" value="PREPILIN LEADER PEPTIDASE_N-METHYLTRANSFERASE-RELATED"/>
    <property type="match status" value="1"/>
</dbReference>
<dbReference type="InterPro" id="IPR050882">
    <property type="entry name" value="Prepilin_peptidase/N-MTase"/>
</dbReference>
<keyword evidence="2" id="KW-1133">Transmembrane helix</keyword>
<dbReference type="InterPro" id="IPR000045">
    <property type="entry name" value="Prepilin_IV_endopep_pep"/>
</dbReference>
<feature type="transmembrane region" description="Helical" evidence="2">
    <location>
        <begin position="25"/>
        <end position="42"/>
    </location>
</feature>
<proteinExistence type="inferred from homology"/>
<feature type="transmembrane region" description="Helical" evidence="2">
    <location>
        <begin position="48"/>
        <end position="66"/>
    </location>
</feature>
<sequence>MEVFGLVCMYCMTAFDDLKDRQIKVRDILIFGIVGIIINLVYRPHDLISVVGGVIVGLLVYLFSFLSKEQIGKGDALLIIVTGLYLGFTDTLVVLWVSTVLAAIVGTIHVKRHRVEIDSELPFVPFLLVGYLLLFTATNVGGIVACG</sequence>
<reference evidence="4 5" key="1">
    <citation type="submission" date="2016-10" db="EMBL/GenBank/DDBJ databases">
        <authorList>
            <person name="de Groot N.N."/>
        </authorList>
    </citation>
    <scope>NUCLEOTIDE SEQUENCE [LARGE SCALE GENOMIC DNA]</scope>
    <source>
        <strain evidence="4 5">DSM 10317</strain>
    </source>
</reference>
<dbReference type="Gene3D" id="1.20.120.1220">
    <property type="match status" value="1"/>
</dbReference>
<evidence type="ECO:0000313" key="5">
    <source>
        <dbReference type="Proteomes" id="UP000199428"/>
    </source>
</evidence>
<dbReference type="Pfam" id="PF01478">
    <property type="entry name" value="Peptidase_A24"/>
    <property type="match status" value="1"/>
</dbReference>
<dbReference type="AlphaFoldDB" id="A0A1G5RZG6"/>
<dbReference type="RefSeq" id="WP_090162443.1">
    <property type="nucleotide sequence ID" value="NZ_FMWK01000006.1"/>
</dbReference>
<protein>
    <submittedName>
        <fullName evidence="4">Type IV leader peptidase family protein</fullName>
    </submittedName>
</protein>
<evidence type="ECO:0000259" key="3">
    <source>
        <dbReference type="Pfam" id="PF01478"/>
    </source>
</evidence>
<organism evidence="4 5">
    <name type="scientific">Pseudobutyrivibrio xylanivorans</name>
    <dbReference type="NCBI Taxonomy" id="185007"/>
    <lineage>
        <taxon>Bacteria</taxon>
        <taxon>Bacillati</taxon>
        <taxon>Bacillota</taxon>
        <taxon>Clostridia</taxon>
        <taxon>Lachnospirales</taxon>
        <taxon>Lachnospiraceae</taxon>
        <taxon>Pseudobutyrivibrio</taxon>
    </lineage>
</organism>
<keyword evidence="2" id="KW-0472">Membrane</keyword>
<comment type="similarity">
    <text evidence="1">Belongs to the peptidase A24 family.</text>
</comment>
<dbReference type="GO" id="GO:0005886">
    <property type="term" value="C:plasma membrane"/>
    <property type="evidence" value="ECO:0007669"/>
    <property type="project" value="TreeGrafter"/>
</dbReference>
<keyword evidence="2" id="KW-0812">Transmembrane</keyword>
<evidence type="ECO:0000256" key="1">
    <source>
        <dbReference type="ARBA" id="ARBA00005801"/>
    </source>
</evidence>
<evidence type="ECO:0000313" key="4">
    <source>
        <dbReference type="EMBL" id="SCZ78851.1"/>
    </source>
</evidence>